<dbReference type="Proteomes" id="UP000789901">
    <property type="component" value="Unassembled WGS sequence"/>
</dbReference>
<feature type="region of interest" description="Disordered" evidence="1">
    <location>
        <begin position="1"/>
        <end position="47"/>
    </location>
</feature>
<dbReference type="EMBL" id="CAJVQB010028437">
    <property type="protein sequence ID" value="CAG8812377.1"/>
    <property type="molecule type" value="Genomic_DNA"/>
</dbReference>
<comment type="caution">
    <text evidence="2">The sequence shown here is derived from an EMBL/GenBank/DDBJ whole genome shotgun (WGS) entry which is preliminary data.</text>
</comment>
<feature type="non-terminal residue" evidence="2">
    <location>
        <position position="1"/>
    </location>
</feature>
<evidence type="ECO:0000313" key="2">
    <source>
        <dbReference type="EMBL" id="CAG8812377.1"/>
    </source>
</evidence>
<keyword evidence="3" id="KW-1185">Reference proteome</keyword>
<proteinExistence type="predicted"/>
<gene>
    <name evidence="2" type="ORF">GMARGA_LOCUS25553</name>
</gene>
<evidence type="ECO:0000313" key="3">
    <source>
        <dbReference type="Proteomes" id="UP000789901"/>
    </source>
</evidence>
<organism evidence="2 3">
    <name type="scientific">Gigaspora margarita</name>
    <dbReference type="NCBI Taxonomy" id="4874"/>
    <lineage>
        <taxon>Eukaryota</taxon>
        <taxon>Fungi</taxon>
        <taxon>Fungi incertae sedis</taxon>
        <taxon>Mucoromycota</taxon>
        <taxon>Glomeromycotina</taxon>
        <taxon>Glomeromycetes</taxon>
        <taxon>Diversisporales</taxon>
        <taxon>Gigasporaceae</taxon>
        <taxon>Gigaspora</taxon>
    </lineage>
</organism>
<protein>
    <submittedName>
        <fullName evidence="2">71_t:CDS:1</fullName>
    </submittedName>
</protein>
<evidence type="ECO:0000256" key="1">
    <source>
        <dbReference type="SAM" id="MobiDB-lite"/>
    </source>
</evidence>
<feature type="compositionally biased region" description="Low complexity" evidence="1">
    <location>
        <begin position="1"/>
        <end position="38"/>
    </location>
</feature>
<sequence>GTWQNQSTNSQNRNNIPPRNNQNTTSNNQPNDNSNYNRAIQGQNDRNQTYLTLSDELTGAIGTAIHEHLND</sequence>
<accession>A0ABN7W1Q9</accession>
<name>A0ABN7W1Q9_GIGMA</name>
<reference evidence="2 3" key="1">
    <citation type="submission" date="2021-06" db="EMBL/GenBank/DDBJ databases">
        <authorList>
            <person name="Kallberg Y."/>
            <person name="Tangrot J."/>
            <person name="Rosling A."/>
        </authorList>
    </citation>
    <scope>NUCLEOTIDE SEQUENCE [LARGE SCALE GENOMIC DNA]</scope>
    <source>
        <strain evidence="2 3">120-4 pot B 10/14</strain>
    </source>
</reference>